<evidence type="ECO:0000256" key="7">
    <source>
        <dbReference type="ARBA" id="ARBA00023065"/>
    </source>
</evidence>
<dbReference type="EC" id="3.6.3.31" evidence="10"/>
<dbReference type="CDD" id="cd03259">
    <property type="entry name" value="ABC_Carb_Solutes_like"/>
    <property type="match status" value="1"/>
</dbReference>
<dbReference type="SMART" id="SM00382">
    <property type="entry name" value="AAA"/>
    <property type="match status" value="1"/>
</dbReference>
<dbReference type="SUPFAM" id="SSF52540">
    <property type="entry name" value="P-loop containing nucleoside triphosphate hydrolases"/>
    <property type="match status" value="1"/>
</dbReference>
<keyword evidence="2" id="KW-1003">Cell membrane</keyword>
<dbReference type="PROSITE" id="PS00211">
    <property type="entry name" value="ABC_TRANSPORTER_1"/>
    <property type="match status" value="1"/>
</dbReference>
<dbReference type="STRING" id="28091.SAMEA3174300_01824"/>
<dbReference type="GO" id="GO:0016020">
    <property type="term" value="C:membrane"/>
    <property type="evidence" value="ECO:0007669"/>
    <property type="project" value="InterPro"/>
</dbReference>
<protein>
    <submittedName>
        <fullName evidence="10">ABC transporter ATP-binding protein, amino acid</fullName>
        <ecNumber evidence="10">3.6.3.31</ecNumber>
    </submittedName>
</protein>
<sequence length="321" mass="35356">MLELKQIYKRFGEKTVAANVNLQVENGKLLAVLGASGSGKSTLLNIIAGLLRPDSGEVWINQVNQNGIPPERRRIAFMFQDYALLPHLNVWQNVAFGLKMQGMAESEAKQQAEAVLAEVGLAAESGRKVHALSGGEQQRVALARALVIRPQVLLLDEAFSSLDTGLRQQLRLQTLAHIRRQNIPAVMVTHDPEEAFLLADHIALLQNGLVIQCDTPQKIMQAPANAEAARLIGAANIRAGYHIPQHAIHFDHPAGSPSRISHVLYLPESCQITLQHPEYGELEWIADWQQMAAQPLQTGDSRPVWIDENAVIRFDTLGQPS</sequence>
<dbReference type="PANTHER" id="PTHR42781:SF4">
    <property type="entry name" value="SPERMIDINE_PUTRESCINE IMPORT ATP-BINDING PROTEIN POTA"/>
    <property type="match status" value="1"/>
</dbReference>
<dbReference type="GO" id="GO:0015408">
    <property type="term" value="F:ABC-type ferric iron transporter activity"/>
    <property type="evidence" value="ECO:0007669"/>
    <property type="project" value="InterPro"/>
</dbReference>
<keyword evidence="7" id="KW-0406">Ion transport</keyword>
<keyword evidence="3" id="KW-0410">Iron transport</keyword>
<reference evidence="10 11" key="1">
    <citation type="submission" date="2018-12" db="EMBL/GenBank/DDBJ databases">
        <authorList>
            <consortium name="Pathogen Informatics"/>
        </authorList>
    </citation>
    <scope>NUCLEOTIDE SEQUENCE [LARGE SCALE GENOMIC DNA]</scope>
    <source>
        <strain evidence="10 11">NCTC12742</strain>
    </source>
</reference>
<dbReference type="EMBL" id="LR134533">
    <property type="protein sequence ID" value="VEJ51314.1"/>
    <property type="molecule type" value="Genomic_DNA"/>
</dbReference>
<dbReference type="GO" id="GO:0015697">
    <property type="term" value="P:quaternary ammonium group transport"/>
    <property type="evidence" value="ECO:0007669"/>
    <property type="project" value="UniProtKB-ARBA"/>
</dbReference>
<evidence type="ECO:0000256" key="4">
    <source>
        <dbReference type="ARBA" id="ARBA00022741"/>
    </source>
</evidence>
<dbReference type="Pfam" id="PF00005">
    <property type="entry name" value="ABC_tran"/>
    <property type="match status" value="1"/>
</dbReference>
<evidence type="ECO:0000313" key="11">
    <source>
        <dbReference type="Proteomes" id="UP000272771"/>
    </source>
</evidence>
<evidence type="ECO:0000256" key="8">
    <source>
        <dbReference type="ARBA" id="ARBA00023136"/>
    </source>
</evidence>
<keyword evidence="6" id="KW-0408">Iron</keyword>
<keyword evidence="1" id="KW-0813">Transport</keyword>
<dbReference type="RefSeq" id="WP_172795952.1">
    <property type="nucleotide sequence ID" value="NZ_CAUJRG010000009.1"/>
</dbReference>
<dbReference type="InterPro" id="IPR017871">
    <property type="entry name" value="ABC_transporter-like_CS"/>
</dbReference>
<evidence type="ECO:0000313" key="10">
    <source>
        <dbReference type="EMBL" id="VEJ51314.1"/>
    </source>
</evidence>
<organism evidence="10 11">
    <name type="scientific">Neisseria weaveri</name>
    <dbReference type="NCBI Taxonomy" id="28091"/>
    <lineage>
        <taxon>Bacteria</taxon>
        <taxon>Pseudomonadati</taxon>
        <taxon>Pseudomonadota</taxon>
        <taxon>Betaproteobacteria</taxon>
        <taxon>Neisseriales</taxon>
        <taxon>Neisseriaceae</taxon>
        <taxon>Neisseria</taxon>
    </lineage>
</organism>
<evidence type="ECO:0000259" key="9">
    <source>
        <dbReference type="PROSITE" id="PS50893"/>
    </source>
</evidence>
<dbReference type="InterPro" id="IPR003439">
    <property type="entry name" value="ABC_transporter-like_ATP-bd"/>
</dbReference>
<dbReference type="InterPro" id="IPR027417">
    <property type="entry name" value="P-loop_NTPase"/>
</dbReference>
<evidence type="ECO:0000256" key="3">
    <source>
        <dbReference type="ARBA" id="ARBA00022496"/>
    </source>
</evidence>
<dbReference type="KEGG" id="nwe:SAMEA3174300_1824"/>
<dbReference type="InterPro" id="IPR003593">
    <property type="entry name" value="AAA+_ATPase"/>
</dbReference>
<evidence type="ECO:0000256" key="6">
    <source>
        <dbReference type="ARBA" id="ARBA00023004"/>
    </source>
</evidence>
<dbReference type="FunFam" id="3.40.50.300:FF:000425">
    <property type="entry name" value="Probable ABC transporter, ATP-binding subunit"/>
    <property type="match status" value="1"/>
</dbReference>
<keyword evidence="11" id="KW-1185">Reference proteome</keyword>
<dbReference type="PROSITE" id="PS50893">
    <property type="entry name" value="ABC_TRANSPORTER_2"/>
    <property type="match status" value="1"/>
</dbReference>
<name>A0A3S5CAI7_9NEIS</name>
<dbReference type="Gene3D" id="3.40.50.300">
    <property type="entry name" value="P-loop containing nucleotide triphosphate hydrolases"/>
    <property type="match status" value="1"/>
</dbReference>
<dbReference type="GO" id="GO:0016887">
    <property type="term" value="F:ATP hydrolysis activity"/>
    <property type="evidence" value="ECO:0007669"/>
    <property type="project" value="InterPro"/>
</dbReference>
<accession>A0A3S5CAI7</accession>
<dbReference type="InterPro" id="IPR015853">
    <property type="entry name" value="ABC_transpr_FbpC"/>
</dbReference>
<keyword evidence="4" id="KW-0547">Nucleotide-binding</keyword>
<dbReference type="AlphaFoldDB" id="A0A3S5CAI7"/>
<feature type="domain" description="ABC transporter" evidence="9">
    <location>
        <begin position="2"/>
        <end position="232"/>
    </location>
</feature>
<dbReference type="Proteomes" id="UP000272771">
    <property type="component" value="Chromosome"/>
</dbReference>
<gene>
    <name evidence="10" type="primary">potA_1</name>
    <name evidence="10" type="ORF">NCTC12742_01195</name>
</gene>
<dbReference type="InterPro" id="IPR050093">
    <property type="entry name" value="ABC_SmlMolc_Importer"/>
</dbReference>
<keyword evidence="10" id="KW-0378">Hydrolase</keyword>
<evidence type="ECO:0000256" key="5">
    <source>
        <dbReference type="ARBA" id="ARBA00022840"/>
    </source>
</evidence>
<keyword evidence="5 10" id="KW-0067">ATP-binding</keyword>
<evidence type="ECO:0000256" key="2">
    <source>
        <dbReference type="ARBA" id="ARBA00022475"/>
    </source>
</evidence>
<keyword evidence="8" id="KW-0472">Membrane</keyword>
<dbReference type="PANTHER" id="PTHR42781">
    <property type="entry name" value="SPERMIDINE/PUTRESCINE IMPORT ATP-BINDING PROTEIN POTA"/>
    <property type="match status" value="1"/>
</dbReference>
<proteinExistence type="predicted"/>
<evidence type="ECO:0000256" key="1">
    <source>
        <dbReference type="ARBA" id="ARBA00022448"/>
    </source>
</evidence>
<dbReference type="GO" id="GO:0005524">
    <property type="term" value="F:ATP binding"/>
    <property type="evidence" value="ECO:0007669"/>
    <property type="project" value="UniProtKB-KW"/>
</dbReference>